<proteinExistence type="predicted"/>
<dbReference type="GeneID" id="33940455"/>
<dbReference type="KEGG" id="ete:ETEE_2961"/>
<dbReference type="PANTHER" id="PTHR35813">
    <property type="entry name" value="INNER MEMBRANE PROTEIN YBAN"/>
    <property type="match status" value="1"/>
</dbReference>
<evidence type="ECO:0000256" key="1">
    <source>
        <dbReference type="PIRNR" id="PIRNR016789"/>
    </source>
</evidence>
<dbReference type="PANTHER" id="PTHR35813:SF1">
    <property type="entry name" value="INNER MEMBRANE PROTEIN YBAN"/>
    <property type="match status" value="1"/>
</dbReference>
<dbReference type="InterPro" id="IPR007401">
    <property type="entry name" value="DUF454"/>
</dbReference>
<evidence type="ECO:0000313" key="4">
    <source>
        <dbReference type="Proteomes" id="UP000028681"/>
    </source>
</evidence>
<dbReference type="PIRSF" id="PIRSF016789">
    <property type="entry name" value="DUF454"/>
    <property type="match status" value="1"/>
</dbReference>
<organism evidence="3 4">
    <name type="scientific">Edwardsiella anguillarum ET080813</name>
    <dbReference type="NCBI Taxonomy" id="667120"/>
    <lineage>
        <taxon>Bacteria</taxon>
        <taxon>Pseudomonadati</taxon>
        <taxon>Pseudomonadota</taxon>
        <taxon>Gammaproteobacteria</taxon>
        <taxon>Enterobacterales</taxon>
        <taxon>Hafniaceae</taxon>
        <taxon>Edwardsiella</taxon>
    </lineage>
</organism>
<feature type="transmembrane region" description="Helical" evidence="2">
    <location>
        <begin position="96"/>
        <end position="115"/>
    </location>
</feature>
<dbReference type="Proteomes" id="UP000028681">
    <property type="component" value="Chromosome"/>
</dbReference>
<dbReference type="PROSITE" id="PS51257">
    <property type="entry name" value="PROKAR_LIPOPROTEIN"/>
    <property type="match status" value="1"/>
</dbReference>
<dbReference type="HOGENOM" id="CLU_113299_1_0_6"/>
<dbReference type="NCBIfam" id="NF007818">
    <property type="entry name" value="PRK10527.1"/>
    <property type="match status" value="1"/>
</dbReference>
<sequence length="126" mass="14263">MKRIILMALGWIAFAMGCLGVVLPLLPTTPFLLLAAACFARSSPRFHHWLLYRAWCGAYLRHWQQHRGLPPGARGRAALLLLASFSFSLWLVESGWLRLLLLTLLAALLLLLWRLPVIDVPQEKIP</sequence>
<dbReference type="EMBL" id="CP006664">
    <property type="protein sequence ID" value="AIJ09391.1"/>
    <property type="molecule type" value="Genomic_DNA"/>
</dbReference>
<keyword evidence="1" id="KW-1003">Cell membrane</keyword>
<reference evidence="3 4" key="1">
    <citation type="journal article" date="2012" name="PLoS ONE">
        <title>Edwardsiella comparative phylogenomics reveal the new intra/inter-species taxonomic relationships, virulence evolution and niche adaptation mechanisms.</title>
        <authorList>
            <person name="Yang M."/>
            <person name="Lv Y."/>
            <person name="Xiao J."/>
            <person name="Wu H."/>
            <person name="Zheng H."/>
            <person name="Liu Q."/>
            <person name="Zhang Y."/>
            <person name="Wang Q."/>
        </authorList>
    </citation>
    <scope>NUCLEOTIDE SEQUENCE [LARGE SCALE GENOMIC DNA]</scope>
    <source>
        <strain evidence="4">080813</strain>
    </source>
</reference>
<evidence type="ECO:0000256" key="2">
    <source>
        <dbReference type="SAM" id="Phobius"/>
    </source>
</evidence>
<keyword evidence="2" id="KW-1133">Transmembrane helix</keyword>
<dbReference type="AlphaFoldDB" id="A0A076LN91"/>
<keyword evidence="2" id="KW-0812">Transmembrane</keyword>
<gene>
    <name evidence="3" type="ORF">ETEE_2961</name>
</gene>
<keyword evidence="1" id="KW-0997">Cell inner membrane</keyword>
<dbReference type="GO" id="GO:0005886">
    <property type="term" value="C:plasma membrane"/>
    <property type="evidence" value="ECO:0007669"/>
    <property type="project" value="UniProtKB-SubCell"/>
</dbReference>
<name>A0A076LN91_9GAMM</name>
<keyword evidence="1 2" id="KW-0472">Membrane</keyword>
<dbReference type="RefSeq" id="WP_034163636.1">
    <property type="nucleotide sequence ID" value="NZ_CP006664.1"/>
</dbReference>
<protein>
    <recommendedName>
        <fullName evidence="1">Inner membrane protein</fullName>
    </recommendedName>
</protein>
<evidence type="ECO:0000313" key="3">
    <source>
        <dbReference type="EMBL" id="AIJ09391.1"/>
    </source>
</evidence>
<accession>A0A076LN91</accession>
<comment type="subcellular location">
    <subcellularLocation>
        <location evidence="1">Cell inner membrane</location>
        <topology evidence="1">Multi-pass membrane protein</topology>
    </subcellularLocation>
</comment>
<dbReference type="Pfam" id="PF04304">
    <property type="entry name" value="DUF454"/>
    <property type="match status" value="1"/>
</dbReference>